<sequence>MFVQTESELAAINMVYGAAAAGCRAMTSTSGPGFSLEQEGISYMSGAELPGVIVNVMRGGPGLGNIGGAQGDYFQSTKGGGHGDYRVMNLAPASAQEMMDLTMLAFELADKYRNPVVVLVDGFLGQAMEPVVMRQPVKELPGKPWAITGAIGRLKNVINSFEMDPVNFRPRVELLLQKFEKMQETEVRYEGINLDDASLVIIAYGSASRSALTAMKMARQEGIPVGLLRLITLFPFPYEALSNLAQRVSGFLVAELSSGQLIEDVRLAVGLDKRVELVNQYGGVPLLAEEILAAIEKMMKQPVGR</sequence>
<evidence type="ECO:0000256" key="1">
    <source>
        <dbReference type="ARBA" id="ARBA00023002"/>
    </source>
</evidence>
<dbReference type="EMBL" id="BARV01000867">
    <property type="protein sequence ID" value="GAH90250.1"/>
    <property type="molecule type" value="Genomic_DNA"/>
</dbReference>
<dbReference type="InterPro" id="IPR029061">
    <property type="entry name" value="THDP-binding"/>
</dbReference>
<dbReference type="SUPFAM" id="SSF52518">
    <property type="entry name" value="Thiamin diphosphate-binding fold (THDP-binding)"/>
    <property type="match status" value="1"/>
</dbReference>
<dbReference type="PANTHER" id="PTHR43088:SF1">
    <property type="entry name" value="SUBUNIT OF PYRUVATE:FLAVODOXIN OXIDOREDUCTASE"/>
    <property type="match status" value="1"/>
</dbReference>
<dbReference type="InterPro" id="IPR009014">
    <property type="entry name" value="Transketo_C/PFOR_II"/>
</dbReference>
<feature type="domain" description="Pyruvate:ferredoxin oxidoreductase core" evidence="3">
    <location>
        <begin position="197"/>
        <end position="290"/>
    </location>
</feature>
<comment type="caution">
    <text evidence="4">The sequence shown here is derived from an EMBL/GenBank/DDBJ whole genome shotgun (WGS) entry which is preliminary data.</text>
</comment>
<dbReference type="AlphaFoldDB" id="X1K9D8"/>
<dbReference type="CDD" id="cd07034">
    <property type="entry name" value="TPP_PYR_PFOR_IOR-alpha_like"/>
    <property type="match status" value="1"/>
</dbReference>
<dbReference type="SUPFAM" id="SSF52922">
    <property type="entry name" value="TK C-terminal domain-like"/>
    <property type="match status" value="1"/>
</dbReference>
<dbReference type="InterPro" id="IPR052368">
    <property type="entry name" value="2-oxoacid_oxidoreductase"/>
</dbReference>
<dbReference type="PANTHER" id="PTHR43088">
    <property type="entry name" value="SUBUNIT OF PYRUVATE:FLAVODOXIN OXIDOREDUCTASE-RELATED"/>
    <property type="match status" value="1"/>
</dbReference>
<dbReference type="Pfam" id="PF01855">
    <property type="entry name" value="POR_N"/>
    <property type="match status" value="1"/>
</dbReference>
<dbReference type="Gene3D" id="3.40.50.970">
    <property type="match status" value="1"/>
</dbReference>
<protein>
    <recommendedName>
        <fullName evidence="5">Pyruvate flavodoxin/ferredoxin oxidoreductase pyrimidine binding domain-containing protein</fullName>
    </recommendedName>
</protein>
<organism evidence="4">
    <name type="scientific">marine sediment metagenome</name>
    <dbReference type="NCBI Taxonomy" id="412755"/>
    <lineage>
        <taxon>unclassified sequences</taxon>
        <taxon>metagenomes</taxon>
        <taxon>ecological metagenomes</taxon>
    </lineage>
</organism>
<feature type="domain" description="Pyruvate flavodoxin/ferredoxin oxidoreductase pyrimidine binding" evidence="2">
    <location>
        <begin position="2"/>
        <end position="136"/>
    </location>
</feature>
<evidence type="ECO:0000259" key="2">
    <source>
        <dbReference type="Pfam" id="PF01855"/>
    </source>
</evidence>
<evidence type="ECO:0000313" key="4">
    <source>
        <dbReference type="EMBL" id="GAH90250.1"/>
    </source>
</evidence>
<reference evidence="4" key="1">
    <citation type="journal article" date="2014" name="Front. Microbiol.">
        <title>High frequency of phylogenetically diverse reductive dehalogenase-homologous genes in deep subseafloor sedimentary metagenomes.</title>
        <authorList>
            <person name="Kawai M."/>
            <person name="Futagami T."/>
            <person name="Toyoda A."/>
            <person name="Takaki Y."/>
            <person name="Nishi S."/>
            <person name="Hori S."/>
            <person name="Arai W."/>
            <person name="Tsubouchi T."/>
            <person name="Morono Y."/>
            <person name="Uchiyama I."/>
            <person name="Ito T."/>
            <person name="Fujiyama A."/>
            <person name="Inagaki F."/>
            <person name="Takami H."/>
        </authorList>
    </citation>
    <scope>NUCLEOTIDE SEQUENCE</scope>
    <source>
        <strain evidence="4">Expedition CK06-06</strain>
    </source>
</reference>
<accession>X1K9D8</accession>
<dbReference type="InterPro" id="IPR002880">
    <property type="entry name" value="Pyrv_Fd/Flavodoxin_OxRdtase_N"/>
</dbReference>
<name>X1K9D8_9ZZZZ</name>
<dbReference type="GO" id="GO:0016491">
    <property type="term" value="F:oxidoreductase activity"/>
    <property type="evidence" value="ECO:0007669"/>
    <property type="project" value="UniProtKB-KW"/>
</dbReference>
<gene>
    <name evidence="4" type="ORF">S06H3_02840</name>
</gene>
<evidence type="ECO:0000259" key="3">
    <source>
        <dbReference type="Pfam" id="PF17147"/>
    </source>
</evidence>
<dbReference type="Gene3D" id="3.40.50.920">
    <property type="match status" value="1"/>
</dbReference>
<dbReference type="NCBIfam" id="NF005507">
    <property type="entry name" value="PRK07119.1"/>
    <property type="match status" value="1"/>
</dbReference>
<evidence type="ECO:0008006" key="5">
    <source>
        <dbReference type="Google" id="ProtNLM"/>
    </source>
</evidence>
<dbReference type="Pfam" id="PF17147">
    <property type="entry name" value="PFOR_II"/>
    <property type="match status" value="1"/>
</dbReference>
<dbReference type="InterPro" id="IPR033412">
    <property type="entry name" value="PFOR_II"/>
</dbReference>
<proteinExistence type="predicted"/>
<keyword evidence="1" id="KW-0560">Oxidoreductase</keyword>